<name>A0A0D3J411_EMIH1</name>
<dbReference type="GeneID" id="19046247"/>
<dbReference type="HOGENOM" id="CLU_1351079_0_0_1"/>
<dbReference type="AlphaFoldDB" id="A0A0D3J411"/>
<evidence type="ECO:0000313" key="2">
    <source>
        <dbReference type="EnsemblProtists" id="EOD18246"/>
    </source>
</evidence>
<dbReference type="Proteomes" id="UP000013827">
    <property type="component" value="Unassembled WGS sequence"/>
</dbReference>
<proteinExistence type="predicted"/>
<feature type="region of interest" description="Disordered" evidence="1">
    <location>
        <begin position="79"/>
        <end position="112"/>
    </location>
</feature>
<protein>
    <submittedName>
        <fullName evidence="2">Uncharacterized protein</fullName>
    </submittedName>
</protein>
<dbReference type="PaxDb" id="2903-EOD18246"/>
<keyword evidence="3" id="KW-1185">Reference proteome</keyword>
<dbReference type="EnsemblProtists" id="EOD18246">
    <property type="protein sequence ID" value="EOD18246"/>
    <property type="gene ID" value="EMIHUDRAFT_432338"/>
</dbReference>
<reference evidence="3" key="1">
    <citation type="journal article" date="2013" name="Nature">
        <title>Pan genome of the phytoplankton Emiliania underpins its global distribution.</title>
        <authorList>
            <person name="Read B.A."/>
            <person name="Kegel J."/>
            <person name="Klute M.J."/>
            <person name="Kuo A."/>
            <person name="Lefebvre S.C."/>
            <person name="Maumus F."/>
            <person name="Mayer C."/>
            <person name="Miller J."/>
            <person name="Monier A."/>
            <person name="Salamov A."/>
            <person name="Young J."/>
            <person name="Aguilar M."/>
            <person name="Claverie J.M."/>
            <person name="Frickenhaus S."/>
            <person name="Gonzalez K."/>
            <person name="Herman E.K."/>
            <person name="Lin Y.C."/>
            <person name="Napier J."/>
            <person name="Ogata H."/>
            <person name="Sarno A.F."/>
            <person name="Shmutz J."/>
            <person name="Schroeder D."/>
            <person name="de Vargas C."/>
            <person name="Verret F."/>
            <person name="von Dassow P."/>
            <person name="Valentin K."/>
            <person name="Van de Peer Y."/>
            <person name="Wheeler G."/>
            <person name="Dacks J.B."/>
            <person name="Delwiche C.F."/>
            <person name="Dyhrman S.T."/>
            <person name="Glockner G."/>
            <person name="John U."/>
            <person name="Richards T."/>
            <person name="Worden A.Z."/>
            <person name="Zhang X."/>
            <person name="Grigoriev I.V."/>
            <person name="Allen A.E."/>
            <person name="Bidle K."/>
            <person name="Borodovsky M."/>
            <person name="Bowler C."/>
            <person name="Brownlee C."/>
            <person name="Cock J.M."/>
            <person name="Elias M."/>
            <person name="Gladyshev V.N."/>
            <person name="Groth M."/>
            <person name="Guda C."/>
            <person name="Hadaegh A."/>
            <person name="Iglesias-Rodriguez M.D."/>
            <person name="Jenkins J."/>
            <person name="Jones B.M."/>
            <person name="Lawson T."/>
            <person name="Leese F."/>
            <person name="Lindquist E."/>
            <person name="Lobanov A."/>
            <person name="Lomsadze A."/>
            <person name="Malik S.B."/>
            <person name="Marsh M.E."/>
            <person name="Mackinder L."/>
            <person name="Mock T."/>
            <person name="Mueller-Roeber B."/>
            <person name="Pagarete A."/>
            <person name="Parker M."/>
            <person name="Probert I."/>
            <person name="Quesneville H."/>
            <person name="Raines C."/>
            <person name="Rensing S.A."/>
            <person name="Riano-Pachon D.M."/>
            <person name="Richier S."/>
            <person name="Rokitta S."/>
            <person name="Shiraiwa Y."/>
            <person name="Soanes D.M."/>
            <person name="van der Giezen M."/>
            <person name="Wahlund T.M."/>
            <person name="Williams B."/>
            <person name="Wilson W."/>
            <person name="Wolfe G."/>
            <person name="Wurch L.L."/>
        </authorList>
    </citation>
    <scope>NUCLEOTIDE SEQUENCE</scope>
</reference>
<reference evidence="2" key="2">
    <citation type="submission" date="2024-10" db="UniProtKB">
        <authorList>
            <consortium name="EnsemblProtists"/>
        </authorList>
    </citation>
    <scope>IDENTIFICATION</scope>
</reference>
<dbReference type="KEGG" id="ehx:EMIHUDRAFT_432338"/>
<dbReference type="RefSeq" id="XP_005770675.1">
    <property type="nucleotide sequence ID" value="XM_005770618.1"/>
</dbReference>
<accession>A0A0D3J411</accession>
<evidence type="ECO:0000256" key="1">
    <source>
        <dbReference type="SAM" id="MobiDB-lite"/>
    </source>
</evidence>
<organism evidence="2 3">
    <name type="scientific">Emiliania huxleyi (strain CCMP1516)</name>
    <dbReference type="NCBI Taxonomy" id="280463"/>
    <lineage>
        <taxon>Eukaryota</taxon>
        <taxon>Haptista</taxon>
        <taxon>Haptophyta</taxon>
        <taxon>Prymnesiophyceae</taxon>
        <taxon>Isochrysidales</taxon>
        <taxon>Noelaerhabdaceae</taxon>
        <taxon>Emiliania</taxon>
    </lineage>
</organism>
<evidence type="ECO:0000313" key="3">
    <source>
        <dbReference type="Proteomes" id="UP000013827"/>
    </source>
</evidence>
<sequence>MLPAGPRRRPLPRRRLGERYWVLVSAHALEAVPGRMPAALPVCPRRFAAGLKAAAAAGAPGAALLPHHVVAARAAPALPARGSAGGQHHRRSCTSRGRPSPPRLFEGGGGERSRVCAAGPLSRAPAGLPPPPSTAARRAVLVLASARALKACSTACPLHYLYARGGSQSWQSPSQFSQFCQSPSQPSHAVCLRLPWSKWMGGG</sequence>